<proteinExistence type="predicted"/>
<evidence type="ECO:0000313" key="1">
    <source>
        <dbReference type="EMBL" id="TYJ14608.1"/>
    </source>
</evidence>
<evidence type="ECO:0000313" key="2">
    <source>
        <dbReference type="Proteomes" id="UP000323597"/>
    </source>
</evidence>
<sequence>MDVSLIYCTILLNLDLKSQHQFNDRLFRFFYPHGLLNKLIRYGQLLELIELKPP</sequence>
<name>A0A5D2XKS7_GOSMU</name>
<dbReference type="AlphaFoldDB" id="A0A5D2XKS7"/>
<protein>
    <submittedName>
        <fullName evidence="1">Uncharacterized protein</fullName>
    </submittedName>
</protein>
<accession>A0A5D2XKS7</accession>
<organism evidence="1 2">
    <name type="scientific">Gossypium mustelinum</name>
    <name type="common">Cotton</name>
    <name type="synonym">Gossypium caicoense</name>
    <dbReference type="NCBI Taxonomy" id="34275"/>
    <lineage>
        <taxon>Eukaryota</taxon>
        <taxon>Viridiplantae</taxon>
        <taxon>Streptophyta</taxon>
        <taxon>Embryophyta</taxon>
        <taxon>Tracheophyta</taxon>
        <taxon>Spermatophyta</taxon>
        <taxon>Magnoliopsida</taxon>
        <taxon>eudicotyledons</taxon>
        <taxon>Gunneridae</taxon>
        <taxon>Pentapetalae</taxon>
        <taxon>rosids</taxon>
        <taxon>malvids</taxon>
        <taxon>Malvales</taxon>
        <taxon>Malvaceae</taxon>
        <taxon>Malvoideae</taxon>
        <taxon>Gossypium</taxon>
    </lineage>
</organism>
<dbReference type="Proteomes" id="UP000323597">
    <property type="component" value="Chromosome A10"/>
</dbReference>
<reference evidence="1 2" key="1">
    <citation type="submission" date="2019-07" db="EMBL/GenBank/DDBJ databases">
        <title>WGS assembly of Gossypium mustelinum.</title>
        <authorList>
            <person name="Chen Z.J."/>
            <person name="Sreedasyam A."/>
            <person name="Ando A."/>
            <person name="Song Q."/>
            <person name="De L."/>
            <person name="Hulse-Kemp A."/>
            <person name="Ding M."/>
            <person name="Ye W."/>
            <person name="Kirkbride R."/>
            <person name="Jenkins J."/>
            <person name="Plott C."/>
            <person name="Lovell J."/>
            <person name="Lin Y.-M."/>
            <person name="Vaughn R."/>
            <person name="Liu B."/>
            <person name="Li W."/>
            <person name="Simpson S."/>
            <person name="Scheffler B."/>
            <person name="Saski C."/>
            <person name="Grover C."/>
            <person name="Hu G."/>
            <person name="Conover J."/>
            <person name="Carlson J."/>
            <person name="Shu S."/>
            <person name="Boston L."/>
            <person name="Williams M."/>
            <person name="Peterson D."/>
            <person name="Mcgee K."/>
            <person name="Jones D."/>
            <person name="Wendel J."/>
            <person name="Stelly D."/>
            <person name="Grimwood J."/>
            <person name="Schmutz J."/>
        </authorList>
    </citation>
    <scope>NUCLEOTIDE SEQUENCE [LARGE SCALE GENOMIC DNA]</scope>
    <source>
        <strain evidence="1">1408120.09</strain>
    </source>
</reference>
<dbReference type="EMBL" id="CM017645">
    <property type="protein sequence ID" value="TYJ14608.1"/>
    <property type="molecule type" value="Genomic_DNA"/>
</dbReference>
<gene>
    <name evidence="1" type="ORF">E1A91_A10G129100v1</name>
</gene>
<keyword evidence="2" id="KW-1185">Reference proteome</keyword>